<dbReference type="Gene3D" id="3.30.420.130">
    <property type="entry name" value="Dinitrogenase iron-molybdenum cofactor biosynthesis domain"/>
    <property type="match status" value="1"/>
</dbReference>
<dbReference type="CDD" id="cd00562">
    <property type="entry name" value="NifX_NifB"/>
    <property type="match status" value="1"/>
</dbReference>
<dbReference type="InterPro" id="IPR036105">
    <property type="entry name" value="DiNase_FeMo-co_biosyn_sf"/>
</dbReference>
<dbReference type="InterPro" id="IPR003731">
    <property type="entry name" value="Di-Nase_FeMo-co_biosynth"/>
</dbReference>
<evidence type="ECO:0000313" key="2">
    <source>
        <dbReference type="EMBL" id="MBR0599478.1"/>
    </source>
</evidence>
<protein>
    <submittedName>
        <fullName evidence="2">Dinitrogenase iron-molybdenum cofactor biosynthesis protein</fullName>
    </submittedName>
</protein>
<dbReference type="EMBL" id="JAGSND010000013">
    <property type="protein sequence ID" value="MBR0599478.1"/>
    <property type="molecule type" value="Genomic_DNA"/>
</dbReference>
<dbReference type="AlphaFoldDB" id="A0A8J7W5I5"/>
<dbReference type="RefSeq" id="WP_227019609.1">
    <property type="nucleotide sequence ID" value="NZ_JAGSND010000013.1"/>
</dbReference>
<dbReference type="Proteomes" id="UP000675664">
    <property type="component" value="Unassembled WGS sequence"/>
</dbReference>
<name>A0A8J7W5I5_9FIRM</name>
<dbReference type="PANTHER" id="PTHR33937:SF1">
    <property type="entry name" value="IRON-MOLIBDENUM COFACTOR PROCESSING PROTEIN"/>
    <property type="match status" value="1"/>
</dbReference>
<dbReference type="Pfam" id="PF02579">
    <property type="entry name" value="Nitro_FeMo-Co"/>
    <property type="match status" value="1"/>
</dbReference>
<dbReference type="PANTHER" id="PTHR33937">
    <property type="entry name" value="IRON-MOLYBDENUM PROTEIN-RELATED-RELATED"/>
    <property type="match status" value="1"/>
</dbReference>
<comment type="caution">
    <text evidence="2">The sequence shown here is derived from an EMBL/GenBank/DDBJ whole genome shotgun (WGS) entry which is preliminary data.</text>
</comment>
<accession>A0A8J7W5I5</accession>
<sequence>MSYRVAVASLDGIEVNQHFGRANEFLIYDIQDETYAFLETRRTAPSCYNHTHTETRFDRVITLLSDCDAIFVSQIGEGAAAYLIQKGVRVFESPYEIEDVLQIAIDQKLLETGKGGGKV</sequence>
<organism evidence="2 3">
    <name type="scientific">Sinanaerobacter chloroacetimidivorans</name>
    <dbReference type="NCBI Taxonomy" id="2818044"/>
    <lineage>
        <taxon>Bacteria</taxon>
        <taxon>Bacillati</taxon>
        <taxon>Bacillota</taxon>
        <taxon>Clostridia</taxon>
        <taxon>Peptostreptococcales</taxon>
        <taxon>Anaerovoracaceae</taxon>
        <taxon>Sinanaerobacter</taxon>
    </lineage>
</organism>
<gene>
    <name evidence="2" type="ORF">KCX82_16445</name>
</gene>
<proteinExistence type="predicted"/>
<keyword evidence="3" id="KW-1185">Reference proteome</keyword>
<dbReference type="InterPro" id="IPR051840">
    <property type="entry name" value="NifX/NifY_domain"/>
</dbReference>
<reference evidence="2" key="1">
    <citation type="submission" date="2021-04" db="EMBL/GenBank/DDBJ databases">
        <title>Sinoanaerobacter chloroacetimidivorans sp. nov., an obligate anaerobic bacterium isolated from anaerobic sludge.</title>
        <authorList>
            <person name="Bao Y."/>
        </authorList>
    </citation>
    <scope>NUCLEOTIDE SEQUENCE</scope>
    <source>
        <strain evidence="2">BAD-6</strain>
    </source>
</reference>
<dbReference type="SUPFAM" id="SSF53146">
    <property type="entry name" value="Nitrogenase accessory factor-like"/>
    <property type="match status" value="1"/>
</dbReference>
<evidence type="ECO:0000313" key="3">
    <source>
        <dbReference type="Proteomes" id="UP000675664"/>
    </source>
</evidence>
<feature type="domain" description="Dinitrogenase iron-molybdenum cofactor biosynthesis" evidence="1">
    <location>
        <begin position="12"/>
        <end position="102"/>
    </location>
</feature>
<evidence type="ECO:0000259" key="1">
    <source>
        <dbReference type="Pfam" id="PF02579"/>
    </source>
</evidence>
<reference evidence="2" key="2">
    <citation type="submission" date="2021-04" db="EMBL/GenBank/DDBJ databases">
        <authorList>
            <person name="Liu J."/>
        </authorList>
    </citation>
    <scope>NUCLEOTIDE SEQUENCE</scope>
    <source>
        <strain evidence="2">BAD-6</strain>
    </source>
</reference>